<reference evidence="3" key="2">
    <citation type="submission" date="2020-02" db="EMBL/GenBank/DDBJ databases">
        <authorList>
            <person name="Matsumoto Y."/>
            <person name="Motooka D."/>
            <person name="Nakamura S."/>
        </authorList>
    </citation>
    <scope>NUCLEOTIDE SEQUENCE</scope>
    <source>
        <strain evidence="3">JCM 13671</strain>
    </source>
</reference>
<feature type="compositionally biased region" description="Low complexity" evidence="1">
    <location>
        <begin position="125"/>
        <end position="139"/>
    </location>
</feature>
<feature type="chain" id="PRO_5039355409" description="PASTA domain-containing protein" evidence="2">
    <location>
        <begin position="28"/>
        <end position="139"/>
    </location>
</feature>
<organism evidence="3 4">
    <name type="scientific">Mycolicibacterium confluentis</name>
    <dbReference type="NCBI Taxonomy" id="28047"/>
    <lineage>
        <taxon>Bacteria</taxon>
        <taxon>Bacillati</taxon>
        <taxon>Actinomycetota</taxon>
        <taxon>Actinomycetes</taxon>
        <taxon>Mycobacteriales</taxon>
        <taxon>Mycobacteriaceae</taxon>
        <taxon>Mycolicibacterium</taxon>
    </lineage>
</organism>
<dbReference type="AlphaFoldDB" id="A0A7I7XX90"/>
<keyword evidence="4" id="KW-1185">Reference proteome</keyword>
<sequence length="139" mass="13788">MKKLALFLGGAGAAVSMAVIGASAATAAVPDVTGETFGRAAAILKSQGYKPIFGGSIGNDLPQSQCVVLEQQPAGRNVRLRLDCNLQPGQEQPKAPNTHSLVPPGGSVPGGTAGQQAPADPGRPTPGAGTVTVTPRPVG</sequence>
<reference evidence="3" key="1">
    <citation type="journal article" date="2019" name="Emerg. Microbes Infect.">
        <title>Comprehensive subspecies identification of 175 nontuberculous mycobacteria species based on 7547 genomic profiles.</title>
        <authorList>
            <person name="Matsumoto Y."/>
            <person name="Kinjo T."/>
            <person name="Motooka D."/>
            <person name="Nabeya D."/>
            <person name="Jung N."/>
            <person name="Uechi K."/>
            <person name="Horii T."/>
            <person name="Iida T."/>
            <person name="Fujita J."/>
            <person name="Nakamura S."/>
        </authorList>
    </citation>
    <scope>NUCLEOTIDE SEQUENCE [LARGE SCALE GENOMIC DNA]</scope>
    <source>
        <strain evidence="3">JCM 13671</strain>
    </source>
</reference>
<evidence type="ECO:0008006" key="5">
    <source>
        <dbReference type="Google" id="ProtNLM"/>
    </source>
</evidence>
<gene>
    <name evidence="3" type="ORF">MCNF_20470</name>
</gene>
<dbReference type="RefSeq" id="WP_133057730.1">
    <property type="nucleotide sequence ID" value="NZ_AP022612.1"/>
</dbReference>
<dbReference type="OrthoDB" id="4730955at2"/>
<evidence type="ECO:0000313" key="3">
    <source>
        <dbReference type="EMBL" id="BBZ33442.1"/>
    </source>
</evidence>
<accession>A0A7I7XX90</accession>
<name>A0A7I7XX90_9MYCO</name>
<dbReference type="EMBL" id="AP022612">
    <property type="protein sequence ID" value="BBZ33442.1"/>
    <property type="molecule type" value="Genomic_DNA"/>
</dbReference>
<evidence type="ECO:0000256" key="2">
    <source>
        <dbReference type="SAM" id="SignalP"/>
    </source>
</evidence>
<proteinExistence type="predicted"/>
<feature type="signal peptide" evidence="2">
    <location>
        <begin position="1"/>
        <end position="27"/>
    </location>
</feature>
<feature type="region of interest" description="Disordered" evidence="1">
    <location>
        <begin position="86"/>
        <end position="139"/>
    </location>
</feature>
<feature type="compositionally biased region" description="Polar residues" evidence="1">
    <location>
        <begin position="87"/>
        <end position="100"/>
    </location>
</feature>
<keyword evidence="2" id="KW-0732">Signal</keyword>
<protein>
    <recommendedName>
        <fullName evidence="5">PASTA domain-containing protein</fullName>
    </recommendedName>
</protein>
<dbReference type="Proteomes" id="UP000466931">
    <property type="component" value="Chromosome"/>
</dbReference>
<evidence type="ECO:0000313" key="4">
    <source>
        <dbReference type="Proteomes" id="UP000466931"/>
    </source>
</evidence>
<evidence type="ECO:0000256" key="1">
    <source>
        <dbReference type="SAM" id="MobiDB-lite"/>
    </source>
</evidence>